<gene>
    <name evidence="2" type="ORF">BDQ12DRAFT_740050</name>
</gene>
<keyword evidence="1" id="KW-0812">Transmembrane</keyword>
<evidence type="ECO:0000313" key="2">
    <source>
        <dbReference type="EMBL" id="TFK31388.1"/>
    </source>
</evidence>
<evidence type="ECO:0000313" key="3">
    <source>
        <dbReference type="Proteomes" id="UP000308652"/>
    </source>
</evidence>
<feature type="transmembrane region" description="Helical" evidence="1">
    <location>
        <begin position="90"/>
        <end position="110"/>
    </location>
</feature>
<organism evidence="2 3">
    <name type="scientific">Crucibulum laeve</name>
    <dbReference type="NCBI Taxonomy" id="68775"/>
    <lineage>
        <taxon>Eukaryota</taxon>
        <taxon>Fungi</taxon>
        <taxon>Dikarya</taxon>
        <taxon>Basidiomycota</taxon>
        <taxon>Agaricomycotina</taxon>
        <taxon>Agaricomycetes</taxon>
        <taxon>Agaricomycetidae</taxon>
        <taxon>Agaricales</taxon>
        <taxon>Agaricineae</taxon>
        <taxon>Nidulariaceae</taxon>
        <taxon>Crucibulum</taxon>
    </lineage>
</organism>
<keyword evidence="1" id="KW-0472">Membrane</keyword>
<sequence length="645" mass="70377">MQSDLGMKYGEYNSGYAPVQQTIQPSEATLLKRNDRRWGFQISPRAPLIILAQVALFAFAWTFYLVVAAKKNPIVLHLGVAKWISENPNITTLIITTVATALASLSTYLFTSAIRHATVVALTRSISIFMLGLSIQMSNRALVFHRDHLKWTLMGLLYLIVTGMLTAGWSSLLTPVAVIMDTPLSGIDIDLTSPQFNKLFATFPTDPSNFLDTTLGFSEFADNAGVASASALFGMPLIFNFDGRAYNTTTGGALAAQMGQSDSVLLNRSATITADAKIPQGINSNYSMTQQGYTADVKCNLQLLDTTTDPSLAIFYQSVIVPDPFNIGTNSTSKVVLNNFRWMTMCDGQPLWSDPATTWTNETIVALGCPNPTDTRNSTYTLLMLGQANYTGTVGPVVCSIQPKITKLEVDYGSVIETTSEDLQTPVDPNSLHIINQIAMGVVQRRFSHGQNLLGNRVGDLFLSIEESVNKEIFDSGAIGNLHMIEAYVRGVFEFSATLYRTYAFAIAFSDPTVLDDVMSTTANNTGTFHTQSMGYNHHFDLFLLILLPLTFITFATIFLVMFAEMQRLNPRQIKGNGITAHDGFNGDADFDVADPFHLLAAASAGGIAGTFSGRNDDSQRTQVTLVKDVNGGKGILNENIKECY</sequence>
<feature type="transmembrane region" description="Helical" evidence="1">
    <location>
        <begin position="542"/>
        <end position="564"/>
    </location>
</feature>
<reference evidence="2 3" key="1">
    <citation type="journal article" date="2019" name="Nat. Ecol. Evol.">
        <title>Megaphylogeny resolves global patterns of mushroom evolution.</title>
        <authorList>
            <person name="Varga T."/>
            <person name="Krizsan K."/>
            <person name="Foldi C."/>
            <person name="Dima B."/>
            <person name="Sanchez-Garcia M."/>
            <person name="Sanchez-Ramirez S."/>
            <person name="Szollosi G.J."/>
            <person name="Szarkandi J.G."/>
            <person name="Papp V."/>
            <person name="Albert L."/>
            <person name="Andreopoulos W."/>
            <person name="Angelini C."/>
            <person name="Antonin V."/>
            <person name="Barry K.W."/>
            <person name="Bougher N.L."/>
            <person name="Buchanan P."/>
            <person name="Buyck B."/>
            <person name="Bense V."/>
            <person name="Catcheside P."/>
            <person name="Chovatia M."/>
            <person name="Cooper J."/>
            <person name="Damon W."/>
            <person name="Desjardin D."/>
            <person name="Finy P."/>
            <person name="Geml J."/>
            <person name="Haridas S."/>
            <person name="Hughes K."/>
            <person name="Justo A."/>
            <person name="Karasinski D."/>
            <person name="Kautmanova I."/>
            <person name="Kiss B."/>
            <person name="Kocsube S."/>
            <person name="Kotiranta H."/>
            <person name="LaButti K.M."/>
            <person name="Lechner B.E."/>
            <person name="Liimatainen K."/>
            <person name="Lipzen A."/>
            <person name="Lukacs Z."/>
            <person name="Mihaltcheva S."/>
            <person name="Morgado L.N."/>
            <person name="Niskanen T."/>
            <person name="Noordeloos M.E."/>
            <person name="Ohm R.A."/>
            <person name="Ortiz-Santana B."/>
            <person name="Ovrebo C."/>
            <person name="Racz N."/>
            <person name="Riley R."/>
            <person name="Savchenko A."/>
            <person name="Shiryaev A."/>
            <person name="Soop K."/>
            <person name="Spirin V."/>
            <person name="Szebenyi C."/>
            <person name="Tomsovsky M."/>
            <person name="Tulloss R.E."/>
            <person name="Uehling J."/>
            <person name="Grigoriev I.V."/>
            <person name="Vagvolgyi C."/>
            <person name="Papp T."/>
            <person name="Martin F.M."/>
            <person name="Miettinen O."/>
            <person name="Hibbett D.S."/>
            <person name="Nagy L.G."/>
        </authorList>
    </citation>
    <scope>NUCLEOTIDE SEQUENCE [LARGE SCALE GENOMIC DNA]</scope>
    <source>
        <strain evidence="2 3">CBS 166.37</strain>
    </source>
</reference>
<feature type="transmembrane region" description="Helical" evidence="1">
    <location>
        <begin position="156"/>
        <end position="180"/>
    </location>
</feature>
<evidence type="ECO:0000256" key="1">
    <source>
        <dbReference type="SAM" id="Phobius"/>
    </source>
</evidence>
<dbReference type="Proteomes" id="UP000308652">
    <property type="component" value="Unassembled WGS sequence"/>
</dbReference>
<dbReference type="EMBL" id="ML213763">
    <property type="protein sequence ID" value="TFK31388.1"/>
    <property type="molecule type" value="Genomic_DNA"/>
</dbReference>
<protein>
    <submittedName>
        <fullName evidence="2">Uncharacterized protein</fullName>
    </submittedName>
</protein>
<accession>A0A5C3LEZ4</accession>
<feature type="transmembrane region" description="Helical" evidence="1">
    <location>
        <begin position="48"/>
        <end position="69"/>
    </location>
</feature>
<name>A0A5C3LEZ4_9AGAR</name>
<dbReference type="STRING" id="68775.A0A5C3LEZ4"/>
<feature type="transmembrane region" description="Helical" evidence="1">
    <location>
        <begin position="116"/>
        <end position="135"/>
    </location>
</feature>
<proteinExistence type="predicted"/>
<keyword evidence="3" id="KW-1185">Reference proteome</keyword>
<keyword evidence="1" id="KW-1133">Transmembrane helix</keyword>
<dbReference type="AlphaFoldDB" id="A0A5C3LEZ4"/>
<dbReference type="OrthoDB" id="3351168at2759"/>